<evidence type="ECO:0000259" key="10">
    <source>
        <dbReference type="Pfam" id="PF04413"/>
    </source>
</evidence>
<evidence type="ECO:0000256" key="7">
    <source>
        <dbReference type="ARBA" id="ARBA00049183"/>
    </source>
</evidence>
<comment type="function">
    <text evidence="1">Involved in lipopolysaccharide (LPS) biosynthesis. Catalyzes the transfer of 3-deoxy-D-manno-octulosonate (Kdo) residue(s) from CMP-Kdo to lipid IV(A), the tetraacyldisaccharide-1,4'-bisphosphate precursor of lipid A.</text>
</comment>
<reference evidence="11 12" key="1">
    <citation type="submission" date="2022-06" db="EMBL/GenBank/DDBJ databases">
        <title>Rhizosaccharibacter gen. nov. sp. nov. KSS12, endophytic bacteria isolated from sugarcane.</title>
        <authorList>
            <person name="Pitiwittayakul N."/>
        </authorList>
    </citation>
    <scope>NUCLEOTIDE SEQUENCE [LARGE SCALE GENOMIC DNA]</scope>
    <source>
        <strain evidence="11 12">KSS12</strain>
    </source>
</reference>
<evidence type="ECO:0000256" key="3">
    <source>
        <dbReference type="ARBA" id="ARBA00012621"/>
    </source>
</evidence>
<organism evidence="11 12">
    <name type="scientific">Rhizosaccharibacter radicis</name>
    <dbReference type="NCBI Taxonomy" id="2782605"/>
    <lineage>
        <taxon>Bacteria</taxon>
        <taxon>Pseudomonadati</taxon>
        <taxon>Pseudomonadota</taxon>
        <taxon>Alphaproteobacteria</taxon>
        <taxon>Acetobacterales</taxon>
        <taxon>Acetobacteraceae</taxon>
        <taxon>Rhizosaccharibacter</taxon>
    </lineage>
</organism>
<dbReference type="SUPFAM" id="SSF53756">
    <property type="entry name" value="UDP-Glycosyltransferase/glycogen phosphorylase"/>
    <property type="match status" value="1"/>
</dbReference>
<evidence type="ECO:0000256" key="2">
    <source>
        <dbReference type="ARBA" id="ARBA00004713"/>
    </source>
</evidence>
<feature type="region of interest" description="Disordered" evidence="8">
    <location>
        <begin position="253"/>
        <end position="277"/>
    </location>
</feature>
<comment type="caution">
    <text evidence="11">The sequence shown here is derived from an EMBL/GenBank/DDBJ whole genome shotgun (WGS) entry which is preliminary data.</text>
</comment>
<feature type="domain" description="DUF374" evidence="9">
    <location>
        <begin position="88"/>
        <end position="163"/>
    </location>
</feature>
<comment type="pathway">
    <text evidence="2">Bacterial outer membrane biogenesis; LPS core biosynthesis.</text>
</comment>
<accession>A0ABT1VU34</accession>
<evidence type="ECO:0000259" key="9">
    <source>
        <dbReference type="Pfam" id="PF04028"/>
    </source>
</evidence>
<dbReference type="InterPro" id="IPR007172">
    <property type="entry name" value="DUF374"/>
</dbReference>
<keyword evidence="12" id="KW-1185">Reference proteome</keyword>
<proteinExistence type="predicted"/>
<dbReference type="PANTHER" id="PTHR42755">
    <property type="entry name" value="3-DEOXY-MANNO-OCTULOSONATE CYTIDYLYLTRANSFERASE"/>
    <property type="match status" value="1"/>
</dbReference>
<dbReference type="EC" id="2.4.99.12" evidence="3"/>
<evidence type="ECO:0000313" key="11">
    <source>
        <dbReference type="EMBL" id="MCQ8239457.1"/>
    </source>
</evidence>
<evidence type="ECO:0000256" key="5">
    <source>
        <dbReference type="ARBA" id="ARBA00022679"/>
    </source>
</evidence>
<comment type="catalytic activity">
    <reaction evidence="7">
        <text>lipid IVA (E. coli) + CMP-3-deoxy-beta-D-manno-octulosonate = alpha-Kdo-(2-&gt;6)-lipid IVA (E. coli) + CMP + H(+)</text>
        <dbReference type="Rhea" id="RHEA:28066"/>
        <dbReference type="ChEBI" id="CHEBI:15378"/>
        <dbReference type="ChEBI" id="CHEBI:58603"/>
        <dbReference type="ChEBI" id="CHEBI:60364"/>
        <dbReference type="ChEBI" id="CHEBI:60377"/>
        <dbReference type="ChEBI" id="CHEBI:85987"/>
        <dbReference type="EC" id="2.4.99.12"/>
    </reaction>
</comment>
<evidence type="ECO:0000256" key="4">
    <source>
        <dbReference type="ARBA" id="ARBA00019077"/>
    </source>
</evidence>
<feature type="domain" description="3-deoxy-D-manno-octulosonic-acid transferase N-terminal" evidence="10">
    <location>
        <begin position="320"/>
        <end position="497"/>
    </location>
</feature>
<keyword evidence="5" id="KW-0808">Transferase</keyword>
<name>A0ABT1VU34_9PROT</name>
<dbReference type="InterPro" id="IPR039901">
    <property type="entry name" value="Kdotransferase"/>
</dbReference>
<dbReference type="RefSeq" id="WP_422918194.1">
    <property type="nucleotide sequence ID" value="NZ_JAMZEJ010000001.1"/>
</dbReference>
<protein>
    <recommendedName>
        <fullName evidence="4">3-deoxy-D-manno-octulosonic acid transferase</fullName>
        <ecNumber evidence="3">2.4.99.12</ecNumber>
    </recommendedName>
    <alternativeName>
        <fullName evidence="6">Lipid IV(A) 3-deoxy-D-manno-octulosonic acid transferase</fullName>
    </alternativeName>
</protein>
<sequence>MSRTPDFLKRTLRSDAARALFTRTVGAYLGLALRTTRWRVEAHPEAWPLLTGATSPGGRRQTAVVAFWHEQLPLLPVLWWHARAVEPTLTLHVLISRHRDGRLIADIVRRWNILAIAGSSHRREKDGNAARDKGGGAAFRTLLGLLRGGGLVAITPDGPRGPRRELQDGVLRMAALSGVPVVPVAARSSPSWNTASWDRMRLPLPFGRGRLLCGAPMTVPRHGWEEAAGPLTRALEALGDRLGVPPGPADPTWITAKRAGPDSVTTAGGQPARPDTTMDARARQGALAERSWSVLASLAAPALLLLMRRRVRRGKEIATRLPERRGQDAGPRPPGRLIWLHAASVGESMSLLPLIDALRRQRPGTELLVTTATVNAARLIEKRFAGQHDVRHRFAPLDVPRWIDRFLDRWRPDAAALVESELWPAMLAGCRQRGIPVALLNARLSDRSYRRWRKAGGLAARMLDGFDWIAARSAEDAARLRGLTSRPVEVPGDLKLAAAPLPVDEAERARLSALLAGRPVWLAASTHPGEEAAVRRLHDRLLSRHPALLTVLVPRHPERGAAIAAELAPVRRRSLGEDPPPEPGIWLCDTLDELGLFFRLVPVVVLGNSLTAAAGPAGGHNPFEPLRLGCAVASGPRLQNFRDAARELREAGALAIPPDEDALFDWLCSMLGDPAARRAMAERGAKATAVPPGLADGLASRVLGMMTQGARRD</sequence>
<dbReference type="Gene3D" id="3.40.50.11720">
    <property type="entry name" value="3-Deoxy-D-manno-octulosonic-acid transferase, N-terminal domain"/>
    <property type="match status" value="1"/>
</dbReference>
<dbReference type="EMBL" id="JAMZEJ010000001">
    <property type="protein sequence ID" value="MCQ8239457.1"/>
    <property type="molecule type" value="Genomic_DNA"/>
</dbReference>
<dbReference type="PANTHER" id="PTHR42755:SF1">
    <property type="entry name" value="3-DEOXY-D-MANNO-OCTULOSONIC ACID TRANSFERASE, MITOCHONDRIAL-RELATED"/>
    <property type="match status" value="1"/>
</dbReference>
<gene>
    <name evidence="11" type="ORF">NFI88_01205</name>
</gene>
<dbReference type="Gene3D" id="3.40.50.2000">
    <property type="entry name" value="Glycogen Phosphorylase B"/>
    <property type="match status" value="1"/>
</dbReference>
<dbReference type="Pfam" id="PF04028">
    <property type="entry name" value="DUF374"/>
    <property type="match status" value="1"/>
</dbReference>
<evidence type="ECO:0000313" key="12">
    <source>
        <dbReference type="Proteomes" id="UP001524547"/>
    </source>
</evidence>
<dbReference type="Pfam" id="PF04413">
    <property type="entry name" value="Glycos_transf_N"/>
    <property type="match status" value="1"/>
</dbReference>
<dbReference type="Proteomes" id="UP001524547">
    <property type="component" value="Unassembled WGS sequence"/>
</dbReference>
<dbReference type="InterPro" id="IPR007507">
    <property type="entry name" value="Glycos_transf_N"/>
</dbReference>
<evidence type="ECO:0000256" key="1">
    <source>
        <dbReference type="ARBA" id="ARBA00003394"/>
    </source>
</evidence>
<dbReference type="InterPro" id="IPR038107">
    <property type="entry name" value="Glycos_transf_N_sf"/>
</dbReference>
<evidence type="ECO:0000256" key="6">
    <source>
        <dbReference type="ARBA" id="ARBA00031445"/>
    </source>
</evidence>
<evidence type="ECO:0000256" key="8">
    <source>
        <dbReference type="SAM" id="MobiDB-lite"/>
    </source>
</evidence>